<dbReference type="InterPro" id="IPR009057">
    <property type="entry name" value="Homeodomain-like_sf"/>
</dbReference>
<feature type="domain" description="HTH tetR-type" evidence="5">
    <location>
        <begin position="8"/>
        <end position="68"/>
    </location>
</feature>
<evidence type="ECO:0000256" key="3">
    <source>
        <dbReference type="ARBA" id="ARBA00023163"/>
    </source>
</evidence>
<dbReference type="SUPFAM" id="SSF46689">
    <property type="entry name" value="Homeodomain-like"/>
    <property type="match status" value="1"/>
</dbReference>
<dbReference type="PANTHER" id="PTHR47506">
    <property type="entry name" value="TRANSCRIPTIONAL REGULATORY PROTEIN"/>
    <property type="match status" value="1"/>
</dbReference>
<comment type="caution">
    <text evidence="6">The sequence shown here is derived from an EMBL/GenBank/DDBJ whole genome shotgun (WGS) entry which is preliminary data.</text>
</comment>
<organism evidence="6 7">
    <name type="scientific">Nonomuraea angiospora</name>
    <dbReference type="NCBI Taxonomy" id="46172"/>
    <lineage>
        <taxon>Bacteria</taxon>
        <taxon>Bacillati</taxon>
        <taxon>Actinomycetota</taxon>
        <taxon>Actinomycetes</taxon>
        <taxon>Streptosporangiales</taxon>
        <taxon>Streptosporangiaceae</taxon>
        <taxon>Nonomuraea</taxon>
    </lineage>
</organism>
<sequence length="200" mass="22031">MPTTRPGDERRRAVLERALNVATLDGLEGITLGKLATTLGMSKSGVQGLFGTKQELQLEIVAAATQVFEERVLRVAERAEDGLPRLRALADAWIGYLDTFDGGCFFCAVAPEFDGREGPVRDAIAEVALTSDKILHKQIRLAQRLGELADDVDAEQLIFEIHAAVLQANYARRLLGRPDAYDRARRAIHDRLDRAQPARA</sequence>
<evidence type="ECO:0000313" key="6">
    <source>
        <dbReference type="EMBL" id="MBE1583773.1"/>
    </source>
</evidence>
<feature type="DNA-binding region" description="H-T-H motif" evidence="4">
    <location>
        <begin position="31"/>
        <end position="50"/>
    </location>
</feature>
<dbReference type="RefSeq" id="WP_192784820.1">
    <property type="nucleotide sequence ID" value="NZ_JADBEK010000001.1"/>
</dbReference>
<dbReference type="EMBL" id="JADBEK010000001">
    <property type="protein sequence ID" value="MBE1583773.1"/>
    <property type="molecule type" value="Genomic_DNA"/>
</dbReference>
<dbReference type="InterPro" id="IPR001647">
    <property type="entry name" value="HTH_TetR"/>
</dbReference>
<evidence type="ECO:0000256" key="2">
    <source>
        <dbReference type="ARBA" id="ARBA00023125"/>
    </source>
</evidence>
<evidence type="ECO:0000256" key="1">
    <source>
        <dbReference type="ARBA" id="ARBA00023015"/>
    </source>
</evidence>
<dbReference type="PROSITE" id="PS50977">
    <property type="entry name" value="HTH_TETR_2"/>
    <property type="match status" value="1"/>
</dbReference>
<name>A0ABR9LSY4_9ACTN</name>
<keyword evidence="7" id="KW-1185">Reference proteome</keyword>
<dbReference type="Gene3D" id="1.10.10.60">
    <property type="entry name" value="Homeodomain-like"/>
    <property type="match status" value="1"/>
</dbReference>
<dbReference type="InterPro" id="IPR011075">
    <property type="entry name" value="TetR_C"/>
</dbReference>
<keyword evidence="1" id="KW-0805">Transcription regulation</keyword>
<protein>
    <submittedName>
        <fullName evidence="6">AcrR family transcriptional regulator</fullName>
    </submittedName>
</protein>
<evidence type="ECO:0000259" key="5">
    <source>
        <dbReference type="PROSITE" id="PS50977"/>
    </source>
</evidence>
<keyword evidence="3" id="KW-0804">Transcription</keyword>
<dbReference type="PANTHER" id="PTHR47506:SF6">
    <property type="entry name" value="HTH-TYPE TRANSCRIPTIONAL REPRESSOR NEMR"/>
    <property type="match status" value="1"/>
</dbReference>
<proteinExistence type="predicted"/>
<keyword evidence="2 4" id="KW-0238">DNA-binding</keyword>
<evidence type="ECO:0000256" key="4">
    <source>
        <dbReference type="PROSITE-ProRule" id="PRU00335"/>
    </source>
</evidence>
<dbReference type="SUPFAM" id="SSF48498">
    <property type="entry name" value="Tetracyclin repressor-like, C-terminal domain"/>
    <property type="match status" value="1"/>
</dbReference>
<reference evidence="6 7" key="1">
    <citation type="submission" date="2020-10" db="EMBL/GenBank/DDBJ databases">
        <title>Sequencing the genomes of 1000 actinobacteria strains.</title>
        <authorList>
            <person name="Klenk H.-P."/>
        </authorList>
    </citation>
    <scope>NUCLEOTIDE SEQUENCE [LARGE SCALE GENOMIC DNA]</scope>
    <source>
        <strain evidence="6 7">DSM 43173</strain>
    </source>
</reference>
<dbReference type="Proteomes" id="UP000633509">
    <property type="component" value="Unassembled WGS sequence"/>
</dbReference>
<dbReference type="InterPro" id="IPR036271">
    <property type="entry name" value="Tet_transcr_reg_TetR-rel_C_sf"/>
</dbReference>
<dbReference type="Pfam" id="PF16925">
    <property type="entry name" value="TetR_C_13"/>
    <property type="match status" value="1"/>
</dbReference>
<gene>
    <name evidence="6" type="ORF">H4W80_002031</name>
</gene>
<accession>A0ABR9LSY4</accession>
<dbReference type="Gene3D" id="1.10.357.10">
    <property type="entry name" value="Tetracycline Repressor, domain 2"/>
    <property type="match status" value="1"/>
</dbReference>
<evidence type="ECO:0000313" key="7">
    <source>
        <dbReference type="Proteomes" id="UP000633509"/>
    </source>
</evidence>